<dbReference type="InterPro" id="IPR013785">
    <property type="entry name" value="Aldolase_TIM"/>
</dbReference>
<dbReference type="GO" id="GO:0006777">
    <property type="term" value="P:Mo-molybdopterin cofactor biosynthetic process"/>
    <property type="evidence" value="ECO:0007669"/>
    <property type="project" value="UniProtKB-KW"/>
</dbReference>
<evidence type="ECO:0000256" key="2">
    <source>
        <dbReference type="ARBA" id="ARBA00022691"/>
    </source>
</evidence>
<dbReference type="EMBL" id="FXTB01000013">
    <property type="protein sequence ID" value="SMO90312.1"/>
    <property type="molecule type" value="Genomic_DNA"/>
</dbReference>
<comment type="cofactor">
    <cofactor evidence="1">
        <name>[4Fe-4S] cluster</name>
        <dbReference type="ChEBI" id="CHEBI:49883"/>
    </cofactor>
</comment>
<keyword evidence="5" id="KW-0411">Iron-sulfur</keyword>
<dbReference type="PANTHER" id="PTHR22960">
    <property type="entry name" value="MOLYBDOPTERIN COFACTOR SYNTHESIS PROTEIN A"/>
    <property type="match status" value="1"/>
</dbReference>
<evidence type="ECO:0000256" key="6">
    <source>
        <dbReference type="ARBA" id="ARBA00023150"/>
    </source>
</evidence>
<dbReference type="PROSITE" id="PS51918">
    <property type="entry name" value="RADICAL_SAM"/>
    <property type="match status" value="1"/>
</dbReference>
<keyword evidence="4" id="KW-0408">Iron</keyword>
<proteinExistence type="predicted"/>
<dbReference type="InterPro" id="IPR007197">
    <property type="entry name" value="rSAM"/>
</dbReference>
<evidence type="ECO:0000256" key="3">
    <source>
        <dbReference type="ARBA" id="ARBA00022723"/>
    </source>
</evidence>
<dbReference type="GO" id="GO:0061799">
    <property type="term" value="F:cyclic pyranopterin monophosphate synthase activity"/>
    <property type="evidence" value="ECO:0007669"/>
    <property type="project" value="TreeGrafter"/>
</dbReference>
<name>A0A521F293_SACCC</name>
<keyword evidence="3" id="KW-0479">Metal-binding</keyword>
<dbReference type="PANTHER" id="PTHR22960:SF0">
    <property type="entry name" value="MOLYBDENUM COFACTOR BIOSYNTHESIS PROTEIN 1"/>
    <property type="match status" value="1"/>
</dbReference>
<keyword evidence="6" id="KW-0501">Molybdenum cofactor biosynthesis</keyword>
<dbReference type="Gene3D" id="3.20.20.70">
    <property type="entry name" value="Aldolase class I"/>
    <property type="match status" value="1"/>
</dbReference>
<keyword evidence="9" id="KW-1185">Reference proteome</keyword>
<dbReference type="GO" id="GO:0051536">
    <property type="term" value="F:iron-sulfur cluster binding"/>
    <property type="evidence" value="ECO:0007669"/>
    <property type="project" value="UniProtKB-KW"/>
</dbReference>
<reference evidence="8 9" key="1">
    <citation type="submission" date="2017-05" db="EMBL/GenBank/DDBJ databases">
        <authorList>
            <person name="Varghese N."/>
            <person name="Submissions S."/>
        </authorList>
    </citation>
    <scope>NUCLEOTIDE SEQUENCE [LARGE SCALE GENOMIC DNA]</scope>
    <source>
        <strain evidence="8 9">DSM 27040</strain>
    </source>
</reference>
<sequence>MPAGGIELMPKDEVLSLEEIAEVIRQGAMLGITKIRLTGGEPLVRKGIVHLVEMISQVEGIQEVAMTTNGVLLDKYAADLKKAGLTRVNISLDTLDAEDFKNITRLGNLEDVKRGIAAARDAGLTPIKINTVKTPSSKKQDIDALKQFCANEGLSIRFIRQMDLETGDFSVVEGGEGGNCKICNRLRLMANGEIKPCLFSGKGFNVKEHGIKEAFMLALGAKPARGTVSKNHKFYNIGG</sequence>
<dbReference type="Proteomes" id="UP000319040">
    <property type="component" value="Unassembled WGS sequence"/>
</dbReference>
<dbReference type="Pfam" id="PF04055">
    <property type="entry name" value="Radical_SAM"/>
    <property type="match status" value="1"/>
</dbReference>
<dbReference type="SUPFAM" id="SSF102114">
    <property type="entry name" value="Radical SAM enzymes"/>
    <property type="match status" value="1"/>
</dbReference>
<dbReference type="GO" id="GO:0061798">
    <property type="term" value="F:GTP 3',8'-cyclase activity"/>
    <property type="evidence" value="ECO:0007669"/>
    <property type="project" value="TreeGrafter"/>
</dbReference>
<dbReference type="InterPro" id="IPR006638">
    <property type="entry name" value="Elp3/MiaA/NifB-like_rSAM"/>
</dbReference>
<protein>
    <submittedName>
        <fullName evidence="8">Cyclic pyranopterin phosphate synthase</fullName>
    </submittedName>
</protein>
<evidence type="ECO:0000256" key="5">
    <source>
        <dbReference type="ARBA" id="ARBA00023014"/>
    </source>
</evidence>
<evidence type="ECO:0000256" key="1">
    <source>
        <dbReference type="ARBA" id="ARBA00001966"/>
    </source>
</evidence>
<dbReference type="InterPro" id="IPR050105">
    <property type="entry name" value="MoCo_biosynth_MoaA/MoaC"/>
</dbReference>
<accession>A0A521F293</accession>
<dbReference type="InterPro" id="IPR058240">
    <property type="entry name" value="rSAM_sf"/>
</dbReference>
<evidence type="ECO:0000313" key="8">
    <source>
        <dbReference type="EMBL" id="SMO90312.1"/>
    </source>
</evidence>
<keyword evidence="2" id="KW-0949">S-adenosyl-L-methionine</keyword>
<gene>
    <name evidence="8" type="ORF">SAMN06265379_11361</name>
</gene>
<dbReference type="SMART" id="SM00729">
    <property type="entry name" value="Elp3"/>
    <property type="match status" value="1"/>
</dbReference>
<organism evidence="8 9">
    <name type="scientific">Saccharicrinis carchari</name>
    <dbReference type="NCBI Taxonomy" id="1168039"/>
    <lineage>
        <taxon>Bacteria</taxon>
        <taxon>Pseudomonadati</taxon>
        <taxon>Bacteroidota</taxon>
        <taxon>Bacteroidia</taxon>
        <taxon>Marinilabiliales</taxon>
        <taxon>Marinilabiliaceae</taxon>
        <taxon>Saccharicrinis</taxon>
    </lineage>
</organism>
<evidence type="ECO:0000256" key="4">
    <source>
        <dbReference type="ARBA" id="ARBA00023004"/>
    </source>
</evidence>
<dbReference type="CDD" id="cd01335">
    <property type="entry name" value="Radical_SAM"/>
    <property type="match status" value="1"/>
</dbReference>
<dbReference type="AlphaFoldDB" id="A0A521F293"/>
<evidence type="ECO:0000313" key="9">
    <source>
        <dbReference type="Proteomes" id="UP000319040"/>
    </source>
</evidence>
<feature type="domain" description="Radical SAM core" evidence="7">
    <location>
        <begin position="1"/>
        <end position="198"/>
    </location>
</feature>
<evidence type="ECO:0000259" key="7">
    <source>
        <dbReference type="PROSITE" id="PS51918"/>
    </source>
</evidence>
<dbReference type="GO" id="GO:0046872">
    <property type="term" value="F:metal ion binding"/>
    <property type="evidence" value="ECO:0007669"/>
    <property type="project" value="UniProtKB-KW"/>
</dbReference>